<dbReference type="Proteomes" id="UP001199044">
    <property type="component" value="Unassembled WGS sequence"/>
</dbReference>
<feature type="domain" description="GGDEF" evidence="5">
    <location>
        <begin position="327"/>
        <end position="453"/>
    </location>
</feature>
<evidence type="ECO:0000259" key="5">
    <source>
        <dbReference type="PROSITE" id="PS50887"/>
    </source>
</evidence>
<keyword evidence="3" id="KW-0175">Coiled coil</keyword>
<comment type="caution">
    <text evidence="6">The sequence shown here is derived from an EMBL/GenBank/DDBJ whole genome shotgun (WGS) entry which is preliminary data.</text>
</comment>
<evidence type="ECO:0000256" key="3">
    <source>
        <dbReference type="SAM" id="Coils"/>
    </source>
</evidence>
<evidence type="ECO:0000256" key="1">
    <source>
        <dbReference type="ARBA" id="ARBA00012528"/>
    </source>
</evidence>
<protein>
    <recommendedName>
        <fullName evidence="1">diguanylate cyclase</fullName>
        <ecNumber evidence="1">2.7.7.65</ecNumber>
    </recommendedName>
</protein>
<keyword evidence="4" id="KW-0812">Transmembrane</keyword>
<evidence type="ECO:0000313" key="6">
    <source>
        <dbReference type="EMBL" id="MCA2017531.1"/>
    </source>
</evidence>
<accession>A0ABS7YPC4</accession>
<dbReference type="Gene3D" id="3.30.70.270">
    <property type="match status" value="1"/>
</dbReference>
<feature type="coiled-coil region" evidence="3">
    <location>
        <begin position="161"/>
        <end position="188"/>
    </location>
</feature>
<feature type="transmembrane region" description="Helical" evidence="4">
    <location>
        <begin position="200"/>
        <end position="223"/>
    </location>
</feature>
<dbReference type="PROSITE" id="PS50887">
    <property type="entry name" value="GGDEF"/>
    <property type="match status" value="1"/>
</dbReference>
<dbReference type="SUPFAM" id="SSF55073">
    <property type="entry name" value="Nucleotide cyclase"/>
    <property type="match status" value="1"/>
</dbReference>
<keyword evidence="7" id="KW-1185">Reference proteome</keyword>
<evidence type="ECO:0000313" key="7">
    <source>
        <dbReference type="Proteomes" id="UP001199044"/>
    </source>
</evidence>
<keyword evidence="4" id="KW-0472">Membrane</keyword>
<evidence type="ECO:0000256" key="4">
    <source>
        <dbReference type="SAM" id="Phobius"/>
    </source>
</evidence>
<proteinExistence type="predicted"/>
<dbReference type="SMART" id="SM00267">
    <property type="entry name" value="GGDEF"/>
    <property type="match status" value="1"/>
</dbReference>
<dbReference type="PANTHER" id="PTHR45138:SF9">
    <property type="entry name" value="DIGUANYLATE CYCLASE DGCM-RELATED"/>
    <property type="match status" value="1"/>
</dbReference>
<dbReference type="RefSeq" id="WP_225251233.1">
    <property type="nucleotide sequence ID" value="NZ_JAIWIU010000108.1"/>
</dbReference>
<dbReference type="EC" id="2.7.7.65" evidence="1"/>
<dbReference type="InterPro" id="IPR029787">
    <property type="entry name" value="Nucleotide_cyclase"/>
</dbReference>
<dbReference type="InterPro" id="IPR043128">
    <property type="entry name" value="Rev_trsase/Diguanyl_cyclase"/>
</dbReference>
<keyword evidence="4" id="KW-1133">Transmembrane helix</keyword>
<dbReference type="InterPro" id="IPR000160">
    <property type="entry name" value="GGDEF_dom"/>
</dbReference>
<reference evidence="7" key="1">
    <citation type="submission" date="2023-07" db="EMBL/GenBank/DDBJ databases">
        <title>Molecular identification of indigenous halophilic bacteria isolated from red sea cost, biodegradation of synthetic dyes and assessment of degraded metabolite toxicity.</title>
        <authorList>
            <person name="Chaieb K."/>
            <person name="Altayb H.N."/>
        </authorList>
    </citation>
    <scope>NUCLEOTIDE SEQUENCE [LARGE SCALE GENOMIC DNA]</scope>
    <source>
        <strain evidence="7">K20</strain>
    </source>
</reference>
<dbReference type="Pfam" id="PF00990">
    <property type="entry name" value="GGDEF"/>
    <property type="match status" value="1"/>
</dbReference>
<dbReference type="EMBL" id="JAIWIU010000108">
    <property type="protein sequence ID" value="MCA2017531.1"/>
    <property type="molecule type" value="Genomic_DNA"/>
</dbReference>
<evidence type="ECO:0000256" key="2">
    <source>
        <dbReference type="ARBA" id="ARBA00034247"/>
    </source>
</evidence>
<name>A0ABS7YPC4_9VIBR</name>
<dbReference type="CDD" id="cd01949">
    <property type="entry name" value="GGDEF"/>
    <property type="match status" value="1"/>
</dbReference>
<comment type="catalytic activity">
    <reaction evidence="2">
        <text>2 GTP = 3',3'-c-di-GMP + 2 diphosphate</text>
        <dbReference type="Rhea" id="RHEA:24898"/>
        <dbReference type="ChEBI" id="CHEBI:33019"/>
        <dbReference type="ChEBI" id="CHEBI:37565"/>
        <dbReference type="ChEBI" id="CHEBI:58805"/>
        <dbReference type="EC" id="2.7.7.65"/>
    </reaction>
</comment>
<dbReference type="PANTHER" id="PTHR45138">
    <property type="entry name" value="REGULATORY COMPONENTS OF SENSORY TRANSDUCTION SYSTEM"/>
    <property type="match status" value="1"/>
</dbReference>
<sequence>MNIIAWYNSSLSRRISSIFAVLLTILLMVIVFSIYKLRIIDSEMKEVAYIDVPLNQIMGRIEMLQLEQHILLEQFKLKETTDQHKRTPSQEYAYQKRQIKDSLDKAVELIMLNLEQNHIRFERGQHRQLLQEIERYHEHSNQFEQVLGDVLDGQETPLDKKVKLEDLANQLENSAQAILKELNKLTDDTSRYTEKHEQEFYWINIALGLCAIMLGIALTAYIVRFFMLRIARIKQDIQNLDESIKHGETAEYDGLINDDSRALDEFSQLEVELKQMMVRLAQEITNREQVEQQLLILATRDKLTGVYNRHKWDEQLKLQIDLASQGSPLSLILLDIDYFKKINDQYGHAVGDKVLKHLCGLLSNLLRSSDQLFRIGGEEFAILVPLQNGQAALQLAETLRAAVEKSITDVLPAYTVSIGVTQFQTGDTVKSLFNRADQALYCAKAQGRNQVVM</sequence>
<dbReference type="NCBIfam" id="TIGR00254">
    <property type="entry name" value="GGDEF"/>
    <property type="match status" value="1"/>
</dbReference>
<gene>
    <name evidence="6" type="ORF">LDJ79_15505</name>
</gene>
<organism evidence="6 7">
    <name type="scientific">Vibrio tritonius</name>
    <dbReference type="NCBI Taxonomy" id="1435069"/>
    <lineage>
        <taxon>Bacteria</taxon>
        <taxon>Pseudomonadati</taxon>
        <taxon>Pseudomonadota</taxon>
        <taxon>Gammaproteobacteria</taxon>
        <taxon>Vibrionales</taxon>
        <taxon>Vibrionaceae</taxon>
        <taxon>Vibrio</taxon>
    </lineage>
</organism>
<feature type="transmembrane region" description="Helical" evidence="4">
    <location>
        <begin position="15"/>
        <end position="35"/>
    </location>
</feature>
<dbReference type="InterPro" id="IPR050469">
    <property type="entry name" value="Diguanylate_Cyclase"/>
</dbReference>